<dbReference type="AlphaFoldDB" id="A0A2P1PWS4"/>
<protein>
    <recommendedName>
        <fullName evidence="3">TonB C-terminal domain-containing protein</fullName>
    </recommendedName>
</protein>
<dbReference type="KEGG" id="xba:C7S18_19875"/>
<evidence type="ECO:0008006" key="3">
    <source>
        <dbReference type="Google" id="ProtNLM"/>
    </source>
</evidence>
<keyword evidence="2" id="KW-1185">Reference proteome</keyword>
<organism evidence="1 2">
    <name type="scientific">Ahniella affigens</name>
    <dbReference type="NCBI Taxonomy" id="2021234"/>
    <lineage>
        <taxon>Bacteria</taxon>
        <taxon>Pseudomonadati</taxon>
        <taxon>Pseudomonadota</taxon>
        <taxon>Gammaproteobacteria</taxon>
        <taxon>Lysobacterales</taxon>
        <taxon>Rhodanobacteraceae</taxon>
        <taxon>Ahniella</taxon>
    </lineage>
</organism>
<proteinExistence type="predicted"/>
<evidence type="ECO:0000313" key="1">
    <source>
        <dbReference type="EMBL" id="AVP99286.1"/>
    </source>
</evidence>
<dbReference type="RefSeq" id="WP_106893206.1">
    <property type="nucleotide sequence ID" value="NZ_CP027860.1"/>
</dbReference>
<accession>A0A2P1PWS4</accession>
<dbReference type="EMBL" id="CP027860">
    <property type="protein sequence ID" value="AVP99286.1"/>
    <property type="molecule type" value="Genomic_DNA"/>
</dbReference>
<evidence type="ECO:0000313" key="2">
    <source>
        <dbReference type="Proteomes" id="UP000241074"/>
    </source>
</evidence>
<sequence length="268" mass="29915">MKRYGIWLLLWCAGSLWAATPEVYRAHGSGHLVIAPDGRVDDVHLNQAFGSEADQVLRGRIQGWRFEPLLEGGKPVRAKARFTITAQIDAGIEGKNYLRIIQVDFLSQPAEKSKQRMINLKEPDYPRDAARAGIGAEFELLLMLDQSGKVLESARDGAWVSGEGRIPQKSTQQEFLSLFLDATDRAVDQWDLAPLATRGVRFVRIPVQFRTKTGKNKSPWRRSYSVAVKRANWLNQPVLPPPTLVTMDGSVGRSDLRLLSPLDETSAP</sequence>
<dbReference type="Gene3D" id="3.30.1150.10">
    <property type="match status" value="1"/>
</dbReference>
<gene>
    <name evidence="1" type="ORF">C7S18_19875</name>
</gene>
<dbReference type="SUPFAM" id="SSF74653">
    <property type="entry name" value="TolA/TonB C-terminal domain"/>
    <property type="match status" value="1"/>
</dbReference>
<name>A0A2P1PWS4_9GAMM</name>
<reference evidence="1 2" key="2">
    <citation type="submission" date="2018-03" db="EMBL/GenBank/DDBJ databases">
        <authorList>
            <person name="Keele B.F."/>
        </authorList>
    </citation>
    <scope>NUCLEOTIDE SEQUENCE [LARGE SCALE GENOMIC DNA]</scope>
    <source>
        <strain evidence="1 2">D13</strain>
    </source>
</reference>
<dbReference type="OrthoDB" id="5950401at2"/>
<dbReference type="Proteomes" id="UP000241074">
    <property type="component" value="Chromosome"/>
</dbReference>
<reference evidence="1 2" key="1">
    <citation type="submission" date="2018-03" db="EMBL/GenBank/DDBJ databases">
        <title>Ahniella affigens gen. nov., sp. nov., a gammaproteobacterium isolated from sandy soil near a stream.</title>
        <authorList>
            <person name="Ko Y."/>
            <person name="Kim J.-H."/>
        </authorList>
    </citation>
    <scope>NUCLEOTIDE SEQUENCE [LARGE SCALE GENOMIC DNA]</scope>
    <source>
        <strain evidence="1 2">D13</strain>
    </source>
</reference>